<keyword evidence="1" id="KW-0472">Membrane</keyword>
<reference evidence="3 4" key="1">
    <citation type="submission" date="2019-10" db="EMBL/GenBank/DDBJ databases">
        <title>Pseudopuniceibacterium sp. HQ09 islated from Antarctica.</title>
        <authorList>
            <person name="Liao L."/>
            <person name="Su S."/>
            <person name="Chen B."/>
            <person name="Yu Y."/>
        </authorList>
    </citation>
    <scope>NUCLEOTIDE SEQUENCE [LARGE SCALE GENOMIC DNA]</scope>
    <source>
        <strain evidence="3 4">HQ09</strain>
    </source>
</reference>
<dbReference type="InterPro" id="IPR009936">
    <property type="entry name" value="DUF1468"/>
</dbReference>
<protein>
    <recommendedName>
        <fullName evidence="2">DUF1468 domain-containing protein</fullName>
    </recommendedName>
</protein>
<dbReference type="RefSeq" id="WP_226941727.1">
    <property type="nucleotide sequence ID" value="NZ_CP045201.1"/>
</dbReference>
<evidence type="ECO:0000259" key="2">
    <source>
        <dbReference type="Pfam" id="PF07331"/>
    </source>
</evidence>
<evidence type="ECO:0000313" key="4">
    <source>
        <dbReference type="Proteomes" id="UP000594118"/>
    </source>
</evidence>
<dbReference type="KEGG" id="pshq:F3W81_17585"/>
<feature type="transmembrane region" description="Helical" evidence="1">
    <location>
        <begin position="65"/>
        <end position="87"/>
    </location>
</feature>
<name>A0A7L9WQ95_9RHOB</name>
<accession>A0A7L9WQ95</accession>
<feature type="transmembrane region" description="Helical" evidence="1">
    <location>
        <begin position="107"/>
        <end position="135"/>
    </location>
</feature>
<feature type="domain" description="DUF1468" evidence="2">
    <location>
        <begin position="39"/>
        <end position="169"/>
    </location>
</feature>
<dbReference type="Proteomes" id="UP000594118">
    <property type="component" value="Chromosome"/>
</dbReference>
<keyword evidence="1" id="KW-0812">Transmembrane</keyword>
<feature type="transmembrane region" description="Helical" evidence="1">
    <location>
        <begin position="147"/>
        <end position="165"/>
    </location>
</feature>
<dbReference type="EMBL" id="CP045201">
    <property type="protein sequence ID" value="QOL82471.1"/>
    <property type="molecule type" value="Genomic_DNA"/>
</dbReference>
<feature type="transmembrane region" description="Helical" evidence="1">
    <location>
        <begin position="33"/>
        <end position="53"/>
    </location>
</feature>
<dbReference type="AlphaFoldDB" id="A0A7L9WQ95"/>
<keyword evidence="4" id="KW-1185">Reference proteome</keyword>
<organism evidence="3 4">
    <name type="scientific">Pseudooceanicola spongiae</name>
    <dbReference type="NCBI Taxonomy" id="2613965"/>
    <lineage>
        <taxon>Bacteria</taxon>
        <taxon>Pseudomonadati</taxon>
        <taxon>Pseudomonadota</taxon>
        <taxon>Alphaproteobacteria</taxon>
        <taxon>Rhodobacterales</taxon>
        <taxon>Paracoccaceae</taxon>
        <taxon>Pseudooceanicola</taxon>
    </lineage>
</organism>
<gene>
    <name evidence="3" type="ORF">F3W81_17585</name>
</gene>
<evidence type="ECO:0000256" key="1">
    <source>
        <dbReference type="SAM" id="Phobius"/>
    </source>
</evidence>
<keyword evidence="1" id="KW-1133">Transmembrane helix</keyword>
<evidence type="ECO:0000313" key="3">
    <source>
        <dbReference type="EMBL" id="QOL82471.1"/>
    </source>
</evidence>
<proteinExistence type="predicted"/>
<dbReference type="Pfam" id="PF07331">
    <property type="entry name" value="TctB"/>
    <property type="match status" value="1"/>
</dbReference>
<sequence>MMLPEHPFTKGNAMREFLLRLRRSEDAASPPHAWLGALGGAGLLVLSVVFIIGGIKLGVGVPRRLGTGAFPVITGIALALLSVAIILSDLRDTRDAETPDWISFAAIGASLAIFAVVSDHLGLMPAVFLAVVVASLPDPSLRLSGKLILGAIISLGCWGLFIGLLDLPFQAFKGV</sequence>